<evidence type="ECO:0000256" key="3">
    <source>
        <dbReference type="ARBA" id="ARBA00004857"/>
    </source>
</evidence>
<comment type="function">
    <text evidence="1 11">Transaldolase is important for the balance of metabolites in the pentose-phosphate pathway.</text>
</comment>
<evidence type="ECO:0000256" key="9">
    <source>
        <dbReference type="ARBA" id="ARBA00023270"/>
    </source>
</evidence>
<evidence type="ECO:0000256" key="10">
    <source>
        <dbReference type="ARBA" id="ARBA00048810"/>
    </source>
</evidence>
<keyword evidence="8 11" id="KW-0570">Pentose shunt</keyword>
<comment type="caution">
    <text evidence="12">The sequence shown here is derived from an EMBL/GenBank/DDBJ whole genome shotgun (WGS) entry which is preliminary data.</text>
</comment>
<dbReference type="InterPro" id="IPR001585">
    <property type="entry name" value="TAL/FSA"/>
</dbReference>
<evidence type="ECO:0000313" key="13">
    <source>
        <dbReference type="Proteomes" id="UP000316609"/>
    </source>
</evidence>
<dbReference type="HAMAP" id="MF_00493">
    <property type="entry name" value="Transaldolase_2"/>
    <property type="match status" value="1"/>
</dbReference>
<feature type="active site" description="Schiff-base intermediate with substrate" evidence="11">
    <location>
        <position position="138"/>
    </location>
</feature>
<comment type="catalytic activity">
    <reaction evidence="10 11">
        <text>D-sedoheptulose 7-phosphate + D-glyceraldehyde 3-phosphate = D-erythrose 4-phosphate + beta-D-fructose 6-phosphate</text>
        <dbReference type="Rhea" id="RHEA:17053"/>
        <dbReference type="ChEBI" id="CHEBI:16897"/>
        <dbReference type="ChEBI" id="CHEBI:57483"/>
        <dbReference type="ChEBI" id="CHEBI:57634"/>
        <dbReference type="ChEBI" id="CHEBI:59776"/>
        <dbReference type="EC" id="2.2.1.2"/>
    </reaction>
</comment>
<dbReference type="PROSITE" id="PS01054">
    <property type="entry name" value="TRANSALDOLASE_1"/>
    <property type="match status" value="1"/>
</dbReference>
<name>A0A538TXH6_UNCEI</name>
<comment type="similarity">
    <text evidence="4 11">Belongs to the transaldolase family. Type 2 subfamily.</text>
</comment>
<comment type="subcellular location">
    <subcellularLocation>
        <location evidence="2 11">Cytoplasm</location>
    </subcellularLocation>
</comment>
<gene>
    <name evidence="11 12" type="primary">tal</name>
    <name evidence="12" type="ORF">E6K78_01415</name>
</gene>
<dbReference type="GO" id="GO:0005975">
    <property type="term" value="P:carbohydrate metabolic process"/>
    <property type="evidence" value="ECO:0007669"/>
    <property type="project" value="InterPro"/>
</dbReference>
<dbReference type="EC" id="2.2.1.2" evidence="5 11"/>
<keyword evidence="7 11" id="KW-0808">Transferase</keyword>
<evidence type="ECO:0000256" key="8">
    <source>
        <dbReference type="ARBA" id="ARBA00023126"/>
    </source>
</evidence>
<dbReference type="GO" id="GO:0006098">
    <property type="term" value="P:pentose-phosphate shunt"/>
    <property type="evidence" value="ECO:0007669"/>
    <property type="project" value="UniProtKB-UniRule"/>
</dbReference>
<evidence type="ECO:0000256" key="1">
    <source>
        <dbReference type="ARBA" id="ARBA00003518"/>
    </source>
</evidence>
<dbReference type="Gene3D" id="3.20.20.70">
    <property type="entry name" value="Aldolase class I"/>
    <property type="match status" value="1"/>
</dbReference>
<dbReference type="AlphaFoldDB" id="A0A538TXH6"/>
<keyword evidence="9 11" id="KW-0704">Schiff base</keyword>
<dbReference type="EMBL" id="VBOY01000011">
    <property type="protein sequence ID" value="TMQ68344.1"/>
    <property type="molecule type" value="Genomic_DNA"/>
</dbReference>
<evidence type="ECO:0000256" key="4">
    <source>
        <dbReference type="ARBA" id="ARBA00008426"/>
    </source>
</evidence>
<evidence type="ECO:0000313" key="12">
    <source>
        <dbReference type="EMBL" id="TMQ68344.1"/>
    </source>
</evidence>
<comment type="pathway">
    <text evidence="3 11">Carbohydrate degradation; pentose phosphate pathway; D-glyceraldehyde 3-phosphate and beta-D-fructose 6-phosphate from D-ribose 5-phosphate and D-xylulose 5-phosphate (non-oxidative stage): step 2/3.</text>
</comment>
<evidence type="ECO:0000256" key="2">
    <source>
        <dbReference type="ARBA" id="ARBA00004496"/>
    </source>
</evidence>
<evidence type="ECO:0000256" key="7">
    <source>
        <dbReference type="ARBA" id="ARBA00022679"/>
    </source>
</evidence>
<dbReference type="CDD" id="cd00955">
    <property type="entry name" value="Transaldolase_like"/>
    <property type="match status" value="1"/>
</dbReference>
<evidence type="ECO:0000256" key="5">
    <source>
        <dbReference type="ARBA" id="ARBA00013151"/>
    </source>
</evidence>
<evidence type="ECO:0000256" key="6">
    <source>
        <dbReference type="ARBA" id="ARBA00022490"/>
    </source>
</evidence>
<dbReference type="PANTHER" id="PTHR10683:SF31">
    <property type="entry name" value="TRANSALDOLASE"/>
    <property type="match status" value="1"/>
</dbReference>
<dbReference type="Proteomes" id="UP000316609">
    <property type="component" value="Unassembled WGS sequence"/>
</dbReference>
<accession>A0A538TXH6</accession>
<dbReference type="PROSITE" id="PS00958">
    <property type="entry name" value="TRANSALDOLASE_2"/>
    <property type="match status" value="1"/>
</dbReference>
<dbReference type="GO" id="GO:0005737">
    <property type="term" value="C:cytoplasm"/>
    <property type="evidence" value="ECO:0007669"/>
    <property type="project" value="UniProtKB-SubCell"/>
</dbReference>
<sequence>MTNARRLLDLGQSVWLDFIRRGRLLDGEFDRQIEQGVVGVTSNPTIFQLAIAAGTDYDAAIQAGIARDLEGPALFEAIAVEDIQMACDRLRPVFERTGGRDGRVSIEVSPRLAHDTAATLEEARRLHRSVARENVMVKVPATAAGLPAIKILTAEGLCINVTLIFSLARYEQVIDAYLRGLEQRLAQGLALDRIFSVASFFVSRVDTKVDAAIEAASAALPEGARERAELSNWRGRAAIANARLAYRKFREHFAEPRFAPLRAAGAQVQRPLWASTSTKNPAYRDVLYVEELIGADTVNTMPPQTLAAFNDHGTVEPRIERDLVHAHALFTRLPALGVPVDRLIEALEQEGVTAFAKSYEALLAALETKRREMVA</sequence>
<dbReference type="InterPro" id="IPR018225">
    <property type="entry name" value="Transaldolase_AS"/>
</dbReference>
<dbReference type="UniPathway" id="UPA00115">
    <property type="reaction ID" value="UER00414"/>
</dbReference>
<protein>
    <recommendedName>
        <fullName evidence="5 11">Transaldolase</fullName>
        <ecNumber evidence="5 11">2.2.1.2</ecNumber>
    </recommendedName>
</protein>
<dbReference type="InterPro" id="IPR004732">
    <property type="entry name" value="Transaldolase_2"/>
</dbReference>
<dbReference type="Pfam" id="PF00923">
    <property type="entry name" value="TAL_FSA"/>
    <property type="match status" value="1"/>
</dbReference>
<dbReference type="PIRSF" id="PIRSF036915">
    <property type="entry name" value="Trnald_Bac_Plnt"/>
    <property type="match status" value="1"/>
</dbReference>
<dbReference type="GO" id="GO:0004801">
    <property type="term" value="F:transaldolase activity"/>
    <property type="evidence" value="ECO:0007669"/>
    <property type="project" value="UniProtKB-UniRule"/>
</dbReference>
<dbReference type="PANTHER" id="PTHR10683">
    <property type="entry name" value="TRANSALDOLASE"/>
    <property type="match status" value="1"/>
</dbReference>
<reference evidence="12 13" key="1">
    <citation type="journal article" date="2019" name="Nat. Microbiol.">
        <title>Mediterranean grassland soil C-N compound turnover is dependent on rainfall and depth, and is mediated by genomically divergent microorganisms.</title>
        <authorList>
            <person name="Diamond S."/>
            <person name="Andeer P.F."/>
            <person name="Li Z."/>
            <person name="Crits-Christoph A."/>
            <person name="Burstein D."/>
            <person name="Anantharaman K."/>
            <person name="Lane K.R."/>
            <person name="Thomas B.C."/>
            <person name="Pan C."/>
            <person name="Northen T.R."/>
            <person name="Banfield J.F."/>
        </authorList>
    </citation>
    <scope>NUCLEOTIDE SEQUENCE [LARGE SCALE GENOMIC DNA]</scope>
    <source>
        <strain evidence="12">WS_8</strain>
    </source>
</reference>
<proteinExistence type="inferred from homology"/>
<evidence type="ECO:0000256" key="11">
    <source>
        <dbReference type="HAMAP-Rule" id="MF_00493"/>
    </source>
</evidence>
<dbReference type="SUPFAM" id="SSF51569">
    <property type="entry name" value="Aldolase"/>
    <property type="match status" value="1"/>
</dbReference>
<organism evidence="12 13">
    <name type="scientific">Eiseniibacteriota bacterium</name>
    <dbReference type="NCBI Taxonomy" id="2212470"/>
    <lineage>
        <taxon>Bacteria</taxon>
        <taxon>Candidatus Eiseniibacteriota</taxon>
    </lineage>
</organism>
<dbReference type="NCBIfam" id="NF002881">
    <property type="entry name" value="PRK03343.1"/>
    <property type="match status" value="1"/>
</dbReference>
<keyword evidence="6 11" id="KW-0963">Cytoplasm</keyword>
<dbReference type="InterPro" id="IPR013785">
    <property type="entry name" value="Aldolase_TIM"/>
</dbReference>
<dbReference type="NCBIfam" id="TIGR00876">
    <property type="entry name" value="tal_mycobact"/>
    <property type="match status" value="1"/>
</dbReference>